<dbReference type="CTD" id="37961"/>
<dbReference type="Pfam" id="PF12763">
    <property type="entry name" value="EH"/>
    <property type="match status" value="3"/>
</dbReference>
<feature type="compositionally biased region" description="Pro residues" evidence="2">
    <location>
        <begin position="866"/>
        <end position="876"/>
    </location>
</feature>
<dbReference type="SMART" id="SM00054">
    <property type="entry name" value="EFh"/>
    <property type="match status" value="3"/>
</dbReference>
<dbReference type="GO" id="GO:0045296">
    <property type="term" value="F:cadherin binding"/>
    <property type="evidence" value="ECO:0007669"/>
    <property type="project" value="TreeGrafter"/>
</dbReference>
<dbReference type="PANTHER" id="PTHR11216">
    <property type="entry name" value="EH DOMAIN"/>
    <property type="match status" value="1"/>
</dbReference>
<dbReference type="CDD" id="cd00052">
    <property type="entry name" value="EH"/>
    <property type="match status" value="3"/>
</dbReference>
<accession>A0AAJ7BFS1</accession>
<evidence type="ECO:0000313" key="6">
    <source>
        <dbReference type="RefSeq" id="XP_015585011.1"/>
    </source>
</evidence>
<feature type="compositionally biased region" description="Polar residues" evidence="2">
    <location>
        <begin position="810"/>
        <end position="828"/>
    </location>
</feature>
<dbReference type="SMART" id="SM00726">
    <property type="entry name" value="UIM"/>
    <property type="match status" value="2"/>
</dbReference>
<dbReference type="FunFam" id="1.10.238.10:FF:000271">
    <property type="entry name" value="Epidermal growth factor receptor substrate 15 homolog"/>
    <property type="match status" value="1"/>
</dbReference>
<feature type="compositionally biased region" description="Low complexity" evidence="2">
    <location>
        <begin position="902"/>
        <end position="916"/>
    </location>
</feature>
<sequence length="1116" mass="121887">MAALPSPTQVAGRHGAIYEAYYHQVDPNGYGRIGAMEAARFLKKSQLSDVILSKIWDMADPQSRGSLDKAGLFVALKLCALAQEGWDLNMANLNLETAPPKMGEIPKIPQKPNPPAAPVITSVSSGDWSIKPAERVKYDRLFDSLQPANGYIPGNKVKGVLMDSKLPLDTLGKIWDLADMDKDGMLDRHEFVVAMHLVYKALEKYAIPSVLPPELMPPGKRKESLVHQVPINESIAPPPIPPLPKTSVDSLVGLNTSKVLFDLPTNSRLRTSFNPDVLCIQQPPVAQQWVVSAEDQAAADKLFSQADMDMDGFVSGAEIKDVFLQSGLPQTVLAQIWGLCDICQSGKLNKEQFALSMWLIKQKLRGIEPPAVLSPDMMPPSLRKLTEGVVENNNISGYSNPELDMISKDIAELARERHSMEQDIAQKEADIKIKNGEIKSLQSELDTLAATLKQLENQKGEAQKRLNDLKAQRADVDKELSEVEQEIREEQNKVDKLRQQAEEQESVLRSQEEELHSKRQELEGLRLEEQQLEQQQNKSRDQLNELTKNLQDTQLQISQAKAKITHLEEQQRQMTDAITLYDSALAAGDATLVPDTSLQFNPEFEDPEFNTAETRSPTKLNGNADSEGVDPFASANGLTGESAGFGDHDPFASNQAKEAFNATGADPFSGSGGVFQSQATTGSFGTDPFASFNEGSITKGSTDPFDPFGDGTGKAQGSDAAPVASKDPFGDDPFANLHAPTRPESPSPALPPKKAKQPPPRPAPPRPTQGPTGLGPMRAAPAPPTPITTPTPSPTPDPFANANSADPFGAQNQPSTVDNNNGNATFGPSSGGFADFANFDSKPEPIPSRLVPPRPGSRPRGMTTPNPTPTPTPTPKLPDFTEDPFRDYRYEDPFNIMDPFAEDTTTTTEDNNANKKNTGKLDPFGFEAEFSDKDAFTKGFDSDFSTNTFPMASRTRADKNVSGKFEADFSKAFSDSNRNLKTFEADFANNFAPATTKSKTADIDEAFSGKADKVTKKSSLDLAHAIKDKLTFGDRKQKNNANSNNSNNNNHHNIGSKTWNGKIAVSAVELNEMQQIAWASQQSLQAEEERRRRKEQEEADLALALELSRQDKSGKI</sequence>
<feature type="compositionally biased region" description="Pro residues" evidence="2">
    <location>
        <begin position="743"/>
        <end position="768"/>
    </location>
</feature>
<dbReference type="PROSITE" id="PS50330">
    <property type="entry name" value="UIM"/>
    <property type="match status" value="1"/>
</dbReference>
<evidence type="ECO:0000259" key="3">
    <source>
        <dbReference type="PROSITE" id="PS50031"/>
    </source>
</evidence>
<dbReference type="GO" id="GO:0005509">
    <property type="term" value="F:calcium ion binding"/>
    <property type="evidence" value="ECO:0007669"/>
    <property type="project" value="InterPro"/>
</dbReference>
<dbReference type="InterPro" id="IPR011992">
    <property type="entry name" value="EF-hand-dom_pair"/>
</dbReference>
<dbReference type="GO" id="GO:0030132">
    <property type="term" value="C:clathrin coat of coated pit"/>
    <property type="evidence" value="ECO:0007669"/>
    <property type="project" value="TreeGrafter"/>
</dbReference>
<feature type="domain" description="EH" evidence="3">
    <location>
        <begin position="134"/>
        <end position="222"/>
    </location>
</feature>
<feature type="compositionally biased region" description="Basic and acidic residues" evidence="2">
    <location>
        <begin position="883"/>
        <end position="892"/>
    </location>
</feature>
<evidence type="ECO:0000259" key="4">
    <source>
        <dbReference type="PROSITE" id="PS50222"/>
    </source>
</evidence>
<evidence type="ECO:0000256" key="2">
    <source>
        <dbReference type="SAM" id="MobiDB-lite"/>
    </source>
</evidence>
<feature type="region of interest" description="Disordered" evidence="2">
    <location>
        <begin position="606"/>
        <end position="924"/>
    </location>
</feature>
<dbReference type="InterPro" id="IPR003903">
    <property type="entry name" value="UIM_dom"/>
</dbReference>
<protein>
    <submittedName>
        <fullName evidence="6">Epidermal growth factor receptor substrate 15-like 1 isoform X1</fullName>
    </submittedName>
</protein>
<gene>
    <name evidence="6" type="primary">LOC107262885</name>
</gene>
<dbReference type="InterPro" id="IPR018247">
    <property type="entry name" value="EF_Hand_1_Ca_BS"/>
</dbReference>
<reference evidence="6" key="1">
    <citation type="submission" date="2025-08" db="UniProtKB">
        <authorList>
            <consortium name="RefSeq"/>
        </authorList>
    </citation>
    <scope>IDENTIFICATION</scope>
</reference>
<evidence type="ECO:0000313" key="5">
    <source>
        <dbReference type="Proteomes" id="UP000694920"/>
    </source>
</evidence>
<dbReference type="InterPro" id="IPR002048">
    <property type="entry name" value="EF_hand_dom"/>
</dbReference>
<dbReference type="PROSITE" id="PS00018">
    <property type="entry name" value="EF_HAND_1"/>
    <property type="match status" value="2"/>
</dbReference>
<dbReference type="Gene3D" id="1.10.238.10">
    <property type="entry name" value="EF-hand"/>
    <property type="match status" value="3"/>
</dbReference>
<dbReference type="PROSITE" id="PS50031">
    <property type="entry name" value="EH"/>
    <property type="match status" value="3"/>
</dbReference>
<feature type="compositionally biased region" description="Basic and acidic residues" evidence="2">
    <location>
        <begin position="490"/>
        <end position="501"/>
    </location>
</feature>
<organism evidence="5 6">
    <name type="scientific">Cephus cinctus</name>
    <name type="common">Wheat stem sawfly</name>
    <dbReference type="NCBI Taxonomy" id="211228"/>
    <lineage>
        <taxon>Eukaryota</taxon>
        <taxon>Metazoa</taxon>
        <taxon>Ecdysozoa</taxon>
        <taxon>Arthropoda</taxon>
        <taxon>Hexapoda</taxon>
        <taxon>Insecta</taxon>
        <taxon>Pterygota</taxon>
        <taxon>Neoptera</taxon>
        <taxon>Endopterygota</taxon>
        <taxon>Hymenoptera</taxon>
        <taxon>Cephoidea</taxon>
        <taxon>Cephidae</taxon>
        <taxon>Cephus</taxon>
    </lineage>
</organism>
<feature type="compositionally biased region" description="Pro residues" evidence="2">
    <location>
        <begin position="781"/>
        <end position="797"/>
    </location>
</feature>
<feature type="region of interest" description="Disordered" evidence="2">
    <location>
        <begin position="490"/>
        <end position="516"/>
    </location>
</feature>
<dbReference type="PANTHER" id="PTHR11216:SF176">
    <property type="entry name" value="EPIDERMAL GROWTH FACTOR RECEPTOR PATHWAY SUBSTRATE CLONE 15, ISOFORM A"/>
    <property type="match status" value="1"/>
</dbReference>
<dbReference type="SUPFAM" id="SSF47473">
    <property type="entry name" value="EF-hand"/>
    <property type="match status" value="3"/>
</dbReference>
<dbReference type="PROSITE" id="PS50222">
    <property type="entry name" value="EF_HAND_2"/>
    <property type="match status" value="2"/>
</dbReference>
<feature type="domain" description="EF-hand" evidence="4">
    <location>
        <begin position="294"/>
        <end position="329"/>
    </location>
</feature>
<dbReference type="GO" id="GO:0006897">
    <property type="term" value="P:endocytosis"/>
    <property type="evidence" value="ECO:0007669"/>
    <property type="project" value="TreeGrafter"/>
</dbReference>
<evidence type="ECO:0000256" key="1">
    <source>
        <dbReference type="ARBA" id="ARBA00022837"/>
    </source>
</evidence>
<feature type="domain" description="EH" evidence="3">
    <location>
        <begin position="295"/>
        <end position="384"/>
    </location>
</feature>
<feature type="compositionally biased region" description="Low complexity" evidence="2">
    <location>
        <begin position="1039"/>
        <end position="1053"/>
    </location>
</feature>
<dbReference type="InterPro" id="IPR000261">
    <property type="entry name" value="EH_dom"/>
</dbReference>
<feature type="domain" description="EH" evidence="3">
    <location>
        <begin position="14"/>
        <end position="99"/>
    </location>
</feature>
<proteinExistence type="predicted"/>
<feature type="domain" description="EF-hand" evidence="4">
    <location>
        <begin position="166"/>
        <end position="201"/>
    </location>
</feature>
<name>A0AAJ7BFS1_CEPCN</name>
<dbReference type="AlphaFoldDB" id="A0AAJ7BFS1"/>
<keyword evidence="1" id="KW-0106">Calcium</keyword>
<dbReference type="KEGG" id="ccin:107262885"/>
<feature type="compositionally biased region" description="Polar residues" evidence="2">
    <location>
        <begin position="611"/>
        <end position="624"/>
    </location>
</feature>
<dbReference type="SMART" id="SM00027">
    <property type="entry name" value="EH"/>
    <property type="match status" value="3"/>
</dbReference>
<dbReference type="Proteomes" id="UP000694920">
    <property type="component" value="Unplaced"/>
</dbReference>
<dbReference type="RefSeq" id="XP_015585011.1">
    <property type="nucleotide sequence ID" value="XM_015729525.2"/>
</dbReference>
<dbReference type="GeneID" id="107262885"/>
<feature type="compositionally biased region" description="Polar residues" evidence="2">
    <location>
        <begin position="674"/>
        <end position="684"/>
    </location>
</feature>
<dbReference type="SUPFAM" id="SSF57997">
    <property type="entry name" value="Tropomyosin"/>
    <property type="match status" value="1"/>
</dbReference>
<dbReference type="Gene3D" id="1.20.5.170">
    <property type="match status" value="1"/>
</dbReference>
<dbReference type="GO" id="GO:0016197">
    <property type="term" value="P:endosomal transport"/>
    <property type="evidence" value="ECO:0007669"/>
    <property type="project" value="TreeGrafter"/>
</dbReference>
<feature type="region of interest" description="Disordered" evidence="2">
    <location>
        <begin position="1033"/>
        <end position="1057"/>
    </location>
</feature>
<feature type="compositionally biased region" description="Pro residues" evidence="2">
    <location>
        <begin position="844"/>
        <end position="856"/>
    </location>
</feature>
<keyword evidence="5" id="KW-1185">Reference proteome</keyword>